<evidence type="ECO:0000313" key="1">
    <source>
        <dbReference type="EMBL" id="KAF9474283.1"/>
    </source>
</evidence>
<reference evidence="1" key="1">
    <citation type="submission" date="2020-11" db="EMBL/GenBank/DDBJ databases">
        <authorList>
            <consortium name="DOE Joint Genome Institute"/>
            <person name="Ahrendt S."/>
            <person name="Riley R."/>
            <person name="Andreopoulos W."/>
            <person name="Labutti K."/>
            <person name="Pangilinan J."/>
            <person name="Ruiz-Duenas F.J."/>
            <person name="Barrasa J.M."/>
            <person name="Sanchez-Garcia M."/>
            <person name="Camarero S."/>
            <person name="Miyauchi S."/>
            <person name="Serrano A."/>
            <person name="Linde D."/>
            <person name="Babiker R."/>
            <person name="Drula E."/>
            <person name="Ayuso-Fernandez I."/>
            <person name="Pacheco R."/>
            <person name="Padilla G."/>
            <person name="Ferreira P."/>
            <person name="Barriuso J."/>
            <person name="Kellner H."/>
            <person name="Castanera R."/>
            <person name="Alfaro M."/>
            <person name="Ramirez L."/>
            <person name="Pisabarro A.G."/>
            <person name="Kuo A."/>
            <person name="Tritt A."/>
            <person name="Lipzen A."/>
            <person name="He G."/>
            <person name="Yan M."/>
            <person name="Ng V."/>
            <person name="Cullen D."/>
            <person name="Martin F."/>
            <person name="Rosso M.-N."/>
            <person name="Henrissat B."/>
            <person name="Hibbett D."/>
            <person name="Martinez A.T."/>
            <person name="Grigoriev I.V."/>
        </authorList>
    </citation>
    <scope>NUCLEOTIDE SEQUENCE</scope>
    <source>
        <strain evidence="1">CIRM-BRFM 674</strain>
    </source>
</reference>
<evidence type="ECO:0008006" key="3">
    <source>
        <dbReference type="Google" id="ProtNLM"/>
    </source>
</evidence>
<name>A0A9P5YSH3_9AGAR</name>
<keyword evidence="2" id="KW-1185">Reference proteome</keyword>
<dbReference type="EMBL" id="MU155387">
    <property type="protein sequence ID" value="KAF9474283.1"/>
    <property type="molecule type" value="Genomic_DNA"/>
</dbReference>
<protein>
    <recommendedName>
        <fullName evidence="3">F-box domain-containing protein</fullName>
    </recommendedName>
</protein>
<accession>A0A9P5YSH3</accession>
<comment type="caution">
    <text evidence="1">The sequence shown here is derived from an EMBL/GenBank/DDBJ whole genome shotgun (WGS) entry which is preliminary data.</text>
</comment>
<dbReference type="Proteomes" id="UP000807469">
    <property type="component" value="Unassembled WGS sequence"/>
</dbReference>
<evidence type="ECO:0000313" key="2">
    <source>
        <dbReference type="Proteomes" id="UP000807469"/>
    </source>
</evidence>
<sequence length="434" mass="48927">MGTPYGGLPTELIHDIFDTLYDEQDLSTLKACSIVDRLFCTLSQMRLLSHIILQQECTYPTISPRPTVITQPYSPALHFLSVLEKSSHIATYIQCLTIQCDWMAAGIKGVEHWVRTDTSLAVLLPRLINLRRVSVSGSRVVHPQKQHTPRPWNSVSQGLTSIFSNRIPSHALTGLNITGIGRFPIILLQNCTSLKRLWFSSVSFDPERDRSEENTIPRVDFLHLEDLTDLEKLAEWFTAPSFPLNINNLRELSVHPGGHQELEEIALCSSWAKSVTELRIHTESAGVLTSYNTLNYILQHQSAPVPDLQGMDSLKCIVIVAKFTVRIFHHRSLIDYFTSPLPWITSLFTTLSKSPTVAARITHLALNFAFVKFPIELVMLLSKSWKPLAAAIDNFPRPPKLILNITGLDHNGIMELQRSEYLVGLTERGIITYT</sequence>
<organism evidence="1 2">
    <name type="scientific">Pholiota conissans</name>
    <dbReference type="NCBI Taxonomy" id="109636"/>
    <lineage>
        <taxon>Eukaryota</taxon>
        <taxon>Fungi</taxon>
        <taxon>Dikarya</taxon>
        <taxon>Basidiomycota</taxon>
        <taxon>Agaricomycotina</taxon>
        <taxon>Agaricomycetes</taxon>
        <taxon>Agaricomycetidae</taxon>
        <taxon>Agaricales</taxon>
        <taxon>Agaricineae</taxon>
        <taxon>Strophariaceae</taxon>
        <taxon>Pholiota</taxon>
    </lineage>
</organism>
<dbReference type="AlphaFoldDB" id="A0A9P5YSH3"/>
<proteinExistence type="predicted"/>
<dbReference type="OrthoDB" id="2788229at2759"/>
<gene>
    <name evidence="1" type="ORF">BDN70DRAFT_936775</name>
</gene>